<dbReference type="InterPro" id="IPR050678">
    <property type="entry name" value="DNA_Partitioning_ATPase"/>
</dbReference>
<evidence type="ECO:0000313" key="2">
    <source>
        <dbReference type="EMBL" id="AII03650.1"/>
    </source>
</evidence>
<gene>
    <name evidence="2" type="ORF">EP51_03100</name>
</gene>
<dbReference type="PANTHER" id="PTHR13696:SF52">
    <property type="entry name" value="PARA FAMILY PROTEIN CT_582"/>
    <property type="match status" value="1"/>
</dbReference>
<evidence type="ECO:0000259" key="1">
    <source>
        <dbReference type="Pfam" id="PF13614"/>
    </source>
</evidence>
<protein>
    <submittedName>
        <fullName evidence="2">Plasmid partitioning protein ParA</fullName>
    </submittedName>
</protein>
<accession>A0A076EBH9</accession>
<feature type="domain" description="AAA" evidence="1">
    <location>
        <begin position="3"/>
        <end position="172"/>
    </location>
</feature>
<reference evidence="2 3" key="1">
    <citation type="submission" date="2014-07" db="EMBL/GenBank/DDBJ databases">
        <title>Genome Sequence of Rhodococcus opacus Strain R7, a Biodegrader of Mono- and Polycyclic Aromatic Hydrocarbons.</title>
        <authorList>
            <person name="Di Gennaro P."/>
            <person name="Zampolli J."/>
            <person name="Presti I."/>
            <person name="Cappelletti M."/>
            <person name="D'Ursi P."/>
            <person name="Orro A."/>
            <person name="Mezzelani A."/>
            <person name="Milanesi L."/>
        </authorList>
    </citation>
    <scope>NUCLEOTIDE SEQUENCE [LARGE SCALE GENOMIC DNA]</scope>
    <source>
        <strain evidence="2 3">R7</strain>
    </source>
</reference>
<dbReference type="PANTHER" id="PTHR13696">
    <property type="entry name" value="P-LOOP CONTAINING NUCLEOSIDE TRIPHOSPHATE HYDROLASE"/>
    <property type="match status" value="1"/>
</dbReference>
<dbReference type="CDD" id="cd02042">
    <property type="entry name" value="ParAB_family"/>
    <property type="match status" value="1"/>
</dbReference>
<name>A0A076EBH9_RHOOP</name>
<proteinExistence type="predicted"/>
<evidence type="ECO:0000313" key="3">
    <source>
        <dbReference type="Proteomes" id="UP000028488"/>
    </source>
</evidence>
<dbReference type="InterPro" id="IPR025669">
    <property type="entry name" value="AAA_dom"/>
</dbReference>
<dbReference type="RefSeq" id="WP_037233866.1">
    <property type="nucleotide sequence ID" value="NZ_CP008947.1"/>
</dbReference>
<dbReference type="Proteomes" id="UP000028488">
    <property type="component" value="Chromosome"/>
</dbReference>
<dbReference type="Gene3D" id="3.40.50.300">
    <property type="entry name" value="P-loop containing nucleotide triphosphate hydrolases"/>
    <property type="match status" value="1"/>
</dbReference>
<dbReference type="eggNOG" id="COG1192">
    <property type="taxonomic scope" value="Bacteria"/>
</dbReference>
<dbReference type="EMBL" id="CP008947">
    <property type="protein sequence ID" value="AII03650.1"/>
    <property type="molecule type" value="Genomic_DNA"/>
</dbReference>
<dbReference type="AlphaFoldDB" id="A0A076EBH9"/>
<dbReference type="InterPro" id="IPR027417">
    <property type="entry name" value="P-loop_NTPase"/>
</dbReference>
<organism evidence="2 3">
    <name type="scientific">Rhodococcus opacus</name>
    <name type="common">Nocardia opaca</name>
    <dbReference type="NCBI Taxonomy" id="37919"/>
    <lineage>
        <taxon>Bacteria</taxon>
        <taxon>Bacillati</taxon>
        <taxon>Actinomycetota</taxon>
        <taxon>Actinomycetes</taxon>
        <taxon>Mycobacteriales</taxon>
        <taxon>Nocardiaceae</taxon>
        <taxon>Rhodococcus</taxon>
    </lineage>
</organism>
<dbReference type="SUPFAM" id="SSF52540">
    <property type="entry name" value="P-loop containing nucleoside triphosphate hydrolases"/>
    <property type="match status" value="1"/>
</dbReference>
<sequence>MTRTIAVVNHKGGSTKTTSAVNLAQALVEAGYTVRVVDLDPQCNATTWLGATPEAVDNDVLSVLMLVASIEEATTITASGIHLVPATKELDSVGPYFLKKPGAHGILRKTLASAPEVDFNLLDCPGDFDHLTISALVACTEVLAAVMTGAMELEALMRIENYITQQVELLNPTARLNHILCGRVELGQVIDQQVLAALRETYPDQTMRTIIPKSVRVSESYSAEEPVVRWAPSSSAARAYRDAAQELVERTSDERDT</sequence>
<dbReference type="Pfam" id="PF13614">
    <property type="entry name" value="AAA_31"/>
    <property type="match status" value="1"/>
</dbReference>